<dbReference type="SMART" id="SM00204">
    <property type="entry name" value="TGFB"/>
    <property type="match status" value="1"/>
</dbReference>
<dbReference type="PROSITE" id="PS00250">
    <property type="entry name" value="TGF_BETA_1"/>
    <property type="match status" value="1"/>
</dbReference>
<dbReference type="CDD" id="cd13756">
    <property type="entry name" value="TGF_beta_BMPs_GDFs"/>
    <property type="match status" value="1"/>
</dbReference>
<dbReference type="Gene3D" id="2.60.120.970">
    <property type="match status" value="1"/>
</dbReference>
<organism evidence="12">
    <name type="scientific">Paracentrotus lividus</name>
    <name type="common">Common sea urchin</name>
    <dbReference type="NCBI Taxonomy" id="7656"/>
    <lineage>
        <taxon>Eukaryota</taxon>
        <taxon>Metazoa</taxon>
        <taxon>Echinodermata</taxon>
        <taxon>Eleutherozoa</taxon>
        <taxon>Echinozoa</taxon>
        <taxon>Echinoidea</taxon>
        <taxon>Euechinoidea</taxon>
        <taxon>Echinacea</taxon>
        <taxon>Camarodonta</taxon>
        <taxon>Echinidea</taxon>
        <taxon>Echinidae</taxon>
        <taxon>Paracentrotus</taxon>
    </lineage>
</organism>
<dbReference type="EMBL" id="KT276376">
    <property type="protein sequence ID" value="ALH42719.1"/>
    <property type="molecule type" value="mRNA"/>
</dbReference>
<protein>
    <submittedName>
        <fullName evidence="12">Antidorsalizing morphogenetic protein 2</fullName>
    </submittedName>
</protein>
<dbReference type="InterPro" id="IPR017948">
    <property type="entry name" value="TGFb_CS"/>
</dbReference>
<dbReference type="InterPro" id="IPR029034">
    <property type="entry name" value="Cystine-knot_cytokine"/>
</dbReference>
<evidence type="ECO:0000313" key="12">
    <source>
        <dbReference type="EMBL" id="ALH42719.1"/>
    </source>
</evidence>
<accession>A0A0N9SDC6</accession>
<comment type="similarity">
    <text evidence="2 8">Belongs to the TGF-beta family.</text>
</comment>
<feature type="chain" id="PRO_5006038760" evidence="10">
    <location>
        <begin position="26"/>
        <end position="518"/>
    </location>
</feature>
<feature type="region of interest" description="Disordered" evidence="9">
    <location>
        <begin position="141"/>
        <end position="164"/>
    </location>
</feature>
<dbReference type="PANTHER" id="PTHR11848">
    <property type="entry name" value="TGF-BETA FAMILY"/>
    <property type="match status" value="1"/>
</dbReference>
<evidence type="ECO:0000256" key="4">
    <source>
        <dbReference type="ARBA" id="ARBA00022729"/>
    </source>
</evidence>
<feature type="compositionally biased region" description="Basic and acidic residues" evidence="9">
    <location>
        <begin position="53"/>
        <end position="72"/>
    </location>
</feature>
<evidence type="ECO:0000256" key="1">
    <source>
        <dbReference type="ARBA" id="ARBA00004613"/>
    </source>
</evidence>
<dbReference type="GO" id="GO:0005615">
    <property type="term" value="C:extracellular space"/>
    <property type="evidence" value="ECO:0007669"/>
    <property type="project" value="TreeGrafter"/>
</dbReference>
<evidence type="ECO:0000256" key="5">
    <source>
        <dbReference type="ARBA" id="ARBA00023030"/>
    </source>
</evidence>
<dbReference type="Pfam" id="PF00688">
    <property type="entry name" value="TGFb_propeptide"/>
    <property type="match status" value="1"/>
</dbReference>
<dbReference type="SUPFAM" id="SSF57501">
    <property type="entry name" value="Cystine-knot cytokines"/>
    <property type="match status" value="1"/>
</dbReference>
<dbReference type="PROSITE" id="PS51362">
    <property type="entry name" value="TGF_BETA_2"/>
    <property type="match status" value="1"/>
</dbReference>
<keyword evidence="5 8" id="KW-0339">Growth factor</keyword>
<feature type="domain" description="TGF-beta family profile" evidence="11">
    <location>
        <begin position="394"/>
        <end position="518"/>
    </location>
</feature>
<name>A0A0N9SDC6_PARLI</name>
<evidence type="ECO:0000256" key="9">
    <source>
        <dbReference type="SAM" id="MobiDB-lite"/>
    </source>
</evidence>
<evidence type="ECO:0000256" key="3">
    <source>
        <dbReference type="ARBA" id="ARBA00022525"/>
    </source>
</evidence>
<feature type="region of interest" description="Disordered" evidence="9">
    <location>
        <begin position="27"/>
        <end position="93"/>
    </location>
</feature>
<gene>
    <name evidence="12" type="primary">ADMP2</name>
</gene>
<evidence type="ECO:0000256" key="7">
    <source>
        <dbReference type="ARBA" id="ARBA00023180"/>
    </source>
</evidence>
<keyword evidence="4 10" id="KW-0732">Signal</keyword>
<evidence type="ECO:0000259" key="11">
    <source>
        <dbReference type="PROSITE" id="PS51362"/>
    </source>
</evidence>
<dbReference type="PANTHER" id="PTHR11848:SF302">
    <property type="entry name" value="TGF-BETA FAMILY PROFILE DOMAIN-CONTAINING PROTEIN"/>
    <property type="match status" value="1"/>
</dbReference>
<feature type="compositionally biased region" description="Acidic residues" evidence="9">
    <location>
        <begin position="73"/>
        <end position="88"/>
    </location>
</feature>
<proteinExistence type="evidence at transcript level"/>
<evidence type="ECO:0000256" key="10">
    <source>
        <dbReference type="SAM" id="SignalP"/>
    </source>
</evidence>
<dbReference type="GO" id="GO:0005125">
    <property type="term" value="F:cytokine activity"/>
    <property type="evidence" value="ECO:0007669"/>
    <property type="project" value="TreeGrafter"/>
</dbReference>
<feature type="compositionally biased region" description="Low complexity" evidence="9">
    <location>
        <begin position="41"/>
        <end position="52"/>
    </location>
</feature>
<feature type="region of interest" description="Disordered" evidence="9">
    <location>
        <begin position="375"/>
        <end position="414"/>
    </location>
</feature>
<dbReference type="FunFam" id="2.10.90.10:FF:000001">
    <property type="entry name" value="Bone morphogenetic protein 4"/>
    <property type="match status" value="1"/>
</dbReference>
<dbReference type="InterPro" id="IPR001111">
    <property type="entry name" value="TGF-b_propeptide"/>
</dbReference>
<keyword evidence="7" id="KW-0325">Glycoprotein</keyword>
<sequence>MMMPNFALATIRISFILVILSRVTTSPVDPTDHYGKRRRGGSASRRAPGGLRSEQEAPPWHDNDPVYDHETNNVDEEEEEDDEEDDYSDYSGLNVEGDAERRLLTSFGLSALPKLDKKAVKEAPSFMLDLYEKLQGSQNYKTSQDFTRDDTATPTANTVRSYTEKGSRSSGRRLFEFEIRGILDRETIVSAEIVLYKRQSRMLESLASHERRAIIEVYHVYTLERKGDIRKRKALVDQRIIHLSYSGLLQFNVTSAFINNAEHVRLSSDNTSVLTRTFEVKIRARSAPIKRMVRFIKYPADNRPEKQPLLVLYLNDNMIQRRDISMPLGQEGVVVPRRSTKPKVVPQTPVTASNRFETRLENSIELERRWEVTSAVEENRRTDSSVGREHKALRRKRRAENRSSSRPGRTKCQPEQYEVNFEDIGWTTWIVAPRTYHSNFCEGYCPFPLDSHFNGTNHAAVQAILHTRKMKRKDGKRIPSPCCVPNSFTGLSVLYLNELKNVVIKDFEQMVATSCGCH</sequence>
<comment type="subcellular location">
    <subcellularLocation>
        <location evidence="1">Secreted</location>
    </subcellularLocation>
</comment>
<keyword evidence="3" id="KW-0964">Secreted</keyword>
<dbReference type="Gene3D" id="2.10.90.10">
    <property type="entry name" value="Cystine-knot cytokines"/>
    <property type="match status" value="1"/>
</dbReference>
<dbReference type="Pfam" id="PF00019">
    <property type="entry name" value="TGF_beta"/>
    <property type="match status" value="1"/>
</dbReference>
<dbReference type="AlphaFoldDB" id="A0A0N9SDC6"/>
<evidence type="ECO:0000256" key="2">
    <source>
        <dbReference type="ARBA" id="ARBA00006656"/>
    </source>
</evidence>
<feature type="signal peptide" evidence="10">
    <location>
        <begin position="1"/>
        <end position="25"/>
    </location>
</feature>
<keyword evidence="6" id="KW-1015">Disulfide bond</keyword>
<feature type="compositionally biased region" description="Basic and acidic residues" evidence="9">
    <location>
        <begin position="375"/>
        <end position="390"/>
    </location>
</feature>
<evidence type="ECO:0000256" key="6">
    <source>
        <dbReference type="ARBA" id="ARBA00023157"/>
    </source>
</evidence>
<dbReference type="InterPro" id="IPR001839">
    <property type="entry name" value="TGF-b_C"/>
</dbReference>
<feature type="compositionally biased region" description="Polar residues" evidence="9">
    <location>
        <begin position="152"/>
        <end position="161"/>
    </location>
</feature>
<evidence type="ECO:0000256" key="8">
    <source>
        <dbReference type="RuleBase" id="RU000354"/>
    </source>
</evidence>
<dbReference type="GO" id="GO:0008083">
    <property type="term" value="F:growth factor activity"/>
    <property type="evidence" value="ECO:0007669"/>
    <property type="project" value="UniProtKB-KW"/>
</dbReference>
<dbReference type="InterPro" id="IPR015615">
    <property type="entry name" value="TGF-beta-rel"/>
</dbReference>
<reference evidence="12" key="1">
    <citation type="journal article" date="2015" name="Nat. Commun.">
        <title>A deuterostome origin of the Spemann organiser suggested by Nodal and ADMPs functions in Echinoderms.</title>
        <authorList>
            <person name="Lapraz F."/>
            <person name="Haillot E."/>
            <person name="Lepage T."/>
        </authorList>
    </citation>
    <scope>NUCLEOTIDE SEQUENCE</scope>
</reference>